<evidence type="ECO:0000256" key="1">
    <source>
        <dbReference type="SAM" id="MobiDB-lite"/>
    </source>
</evidence>
<name>A0AAJ1TR43_9BACL</name>
<proteinExistence type="predicted"/>
<feature type="compositionally biased region" description="Basic residues" evidence="1">
    <location>
        <begin position="46"/>
        <end position="58"/>
    </location>
</feature>
<evidence type="ECO:0000313" key="2">
    <source>
        <dbReference type="EMBL" id="MDQ0418966.1"/>
    </source>
</evidence>
<accession>A0AAJ1TR43</accession>
<dbReference type="AlphaFoldDB" id="A0AAJ1TR43"/>
<feature type="region of interest" description="Disordered" evidence="1">
    <location>
        <begin position="46"/>
        <end position="66"/>
    </location>
</feature>
<gene>
    <name evidence="2" type="ORF">J2Z48_003190</name>
</gene>
<protein>
    <submittedName>
        <fullName evidence="2">Uncharacterized protein</fullName>
    </submittedName>
</protein>
<sequence length="66" mass="7917">MNIQEYILEDYVICPICEEKLKSLSSQHLHYKHGYEDLREFKIQHRIPRPIKNPRTKSRPSLPTTP</sequence>
<organism evidence="2 3">
    <name type="scientific">Croceifilum oryzae</name>
    <dbReference type="NCBI Taxonomy" id="1553429"/>
    <lineage>
        <taxon>Bacteria</taxon>
        <taxon>Bacillati</taxon>
        <taxon>Bacillota</taxon>
        <taxon>Bacilli</taxon>
        <taxon>Bacillales</taxon>
        <taxon>Thermoactinomycetaceae</taxon>
        <taxon>Croceifilum</taxon>
    </lineage>
</organism>
<comment type="caution">
    <text evidence="2">The sequence shown here is derived from an EMBL/GenBank/DDBJ whole genome shotgun (WGS) entry which is preliminary data.</text>
</comment>
<evidence type="ECO:0000313" key="3">
    <source>
        <dbReference type="Proteomes" id="UP001238450"/>
    </source>
</evidence>
<keyword evidence="3" id="KW-1185">Reference proteome</keyword>
<dbReference type="EMBL" id="JAUSUV010000025">
    <property type="protein sequence ID" value="MDQ0418966.1"/>
    <property type="molecule type" value="Genomic_DNA"/>
</dbReference>
<reference evidence="2 3" key="1">
    <citation type="submission" date="2023-07" db="EMBL/GenBank/DDBJ databases">
        <title>Genomic Encyclopedia of Type Strains, Phase IV (KMG-IV): sequencing the most valuable type-strain genomes for metagenomic binning, comparative biology and taxonomic classification.</title>
        <authorList>
            <person name="Goeker M."/>
        </authorList>
    </citation>
    <scope>NUCLEOTIDE SEQUENCE [LARGE SCALE GENOMIC DNA]</scope>
    <source>
        <strain evidence="2 3">DSM 46876</strain>
    </source>
</reference>
<dbReference type="Proteomes" id="UP001238450">
    <property type="component" value="Unassembled WGS sequence"/>
</dbReference>